<keyword evidence="3" id="KW-1185">Reference proteome</keyword>
<feature type="chain" id="PRO_5009448591" evidence="1">
    <location>
        <begin position="22"/>
        <end position="44"/>
    </location>
</feature>
<gene>
    <name evidence="2" type="ORF">RSE6_12860</name>
</gene>
<keyword evidence="1" id="KW-0732">Signal</keyword>
<dbReference type="EMBL" id="FJVC01000501">
    <property type="protein sequence ID" value="CZT51681.1"/>
    <property type="molecule type" value="Genomic_DNA"/>
</dbReference>
<organism evidence="2 3">
    <name type="scientific">Rhynchosporium secalis</name>
    <name type="common">Barley scald fungus</name>
    <dbReference type="NCBI Taxonomy" id="38038"/>
    <lineage>
        <taxon>Eukaryota</taxon>
        <taxon>Fungi</taxon>
        <taxon>Dikarya</taxon>
        <taxon>Ascomycota</taxon>
        <taxon>Pezizomycotina</taxon>
        <taxon>Leotiomycetes</taxon>
        <taxon>Helotiales</taxon>
        <taxon>Ploettnerulaceae</taxon>
        <taxon>Rhynchosporium</taxon>
    </lineage>
</organism>
<proteinExistence type="predicted"/>
<name>A0A1E1MRF6_RHYSE</name>
<dbReference type="Proteomes" id="UP000177625">
    <property type="component" value="Unassembled WGS sequence"/>
</dbReference>
<evidence type="ECO:0000313" key="2">
    <source>
        <dbReference type="EMBL" id="CZT51681.1"/>
    </source>
</evidence>
<protein>
    <submittedName>
        <fullName evidence="2">Uncharacterized protein</fullName>
    </submittedName>
</protein>
<dbReference type="AlphaFoldDB" id="A0A1E1MRF6"/>
<reference evidence="3" key="1">
    <citation type="submission" date="2016-03" db="EMBL/GenBank/DDBJ databases">
        <authorList>
            <person name="Guldener U."/>
        </authorList>
    </citation>
    <scope>NUCLEOTIDE SEQUENCE [LARGE SCALE GENOMIC DNA]</scope>
</reference>
<accession>A0A1E1MRF6</accession>
<evidence type="ECO:0000256" key="1">
    <source>
        <dbReference type="SAM" id="SignalP"/>
    </source>
</evidence>
<evidence type="ECO:0000313" key="3">
    <source>
        <dbReference type="Proteomes" id="UP000177625"/>
    </source>
</evidence>
<feature type="signal peptide" evidence="1">
    <location>
        <begin position="1"/>
        <end position="21"/>
    </location>
</feature>
<sequence>MRSVFSLLFLGLSALFAVTQAVEIQRIRRVGVLARQDEGHPVKR</sequence>